<accession>A0A9W9JE72</accession>
<reference evidence="4" key="1">
    <citation type="submission" date="2022-12" db="EMBL/GenBank/DDBJ databases">
        <authorList>
            <person name="Petersen C."/>
        </authorList>
    </citation>
    <scope>NUCLEOTIDE SEQUENCE</scope>
    <source>
        <strain evidence="4">IBT 15544</strain>
    </source>
</reference>
<protein>
    <recommendedName>
        <fullName evidence="6">UDP-glucoronosyl and UDP-glucosyl transferase</fullName>
    </recommendedName>
</protein>
<gene>
    <name evidence="4" type="ORF">N7498_008065</name>
</gene>
<feature type="transmembrane region" description="Helical" evidence="3">
    <location>
        <begin position="506"/>
        <end position="528"/>
    </location>
</feature>
<evidence type="ECO:0000256" key="3">
    <source>
        <dbReference type="SAM" id="Phobius"/>
    </source>
</evidence>
<name>A0A9W9JE72_9EURO</name>
<dbReference type="Gene3D" id="3.40.50.2000">
    <property type="entry name" value="Glycogen Phosphorylase B"/>
    <property type="match status" value="2"/>
</dbReference>
<evidence type="ECO:0008006" key="6">
    <source>
        <dbReference type="Google" id="ProtNLM"/>
    </source>
</evidence>
<evidence type="ECO:0000256" key="1">
    <source>
        <dbReference type="ARBA" id="ARBA00022676"/>
    </source>
</evidence>
<dbReference type="AlphaFoldDB" id="A0A9W9JE72"/>
<dbReference type="GO" id="GO:0008194">
    <property type="term" value="F:UDP-glycosyltransferase activity"/>
    <property type="evidence" value="ECO:0007669"/>
    <property type="project" value="InterPro"/>
</dbReference>
<dbReference type="InterPro" id="IPR050271">
    <property type="entry name" value="UDP-glycosyltransferase"/>
</dbReference>
<dbReference type="OrthoDB" id="5835829at2759"/>
<keyword evidence="3" id="KW-0812">Transmembrane</keyword>
<proteinExistence type="predicted"/>
<keyword evidence="3" id="KW-0472">Membrane</keyword>
<dbReference type="EMBL" id="JAPQKR010000015">
    <property type="protein sequence ID" value="KAJ5194627.1"/>
    <property type="molecule type" value="Genomic_DNA"/>
</dbReference>
<dbReference type="CDD" id="cd03784">
    <property type="entry name" value="GT1_Gtf-like"/>
    <property type="match status" value="1"/>
</dbReference>
<comment type="caution">
    <text evidence="4">The sequence shown here is derived from an EMBL/GenBank/DDBJ whole genome shotgun (WGS) entry which is preliminary data.</text>
</comment>
<dbReference type="RefSeq" id="XP_058305115.1">
    <property type="nucleotide sequence ID" value="XM_058455127.1"/>
</dbReference>
<keyword evidence="1" id="KW-0328">Glycosyltransferase</keyword>
<dbReference type="PANTHER" id="PTHR48043">
    <property type="entry name" value="EG:EG0003.4 PROTEIN-RELATED"/>
    <property type="match status" value="1"/>
</dbReference>
<dbReference type="GeneID" id="83182428"/>
<dbReference type="SUPFAM" id="SSF53756">
    <property type="entry name" value="UDP-Glycosyltransferase/glycogen phosphorylase"/>
    <property type="match status" value="1"/>
</dbReference>
<dbReference type="Proteomes" id="UP001150904">
    <property type="component" value="Unassembled WGS sequence"/>
</dbReference>
<keyword evidence="5" id="KW-1185">Reference proteome</keyword>
<sequence>MSWSQIHPSQKILLVVTTGGFTHAAPVLEIGRVLAERGHTIEFATLDGQESWIKPDEYGFVTKIHLLGPGPTTEQLDAHYRRMQAWDLRDGIQPAFASKLMFDSFWPQTYHGLKNIIAASRPSMIIADFFAEAAHDMYVEYNIPITIVAPNWPPLQLPCSYIPGQPGFQLPGTMTSEDTSMWLRIKNETMILLDLPAIMRLFKWTRKQRSENGVTYPLHKPKKPDYLLFVNSFVGLEIPRDLPPTCAPVGPLLSPTWSPLDAEHEAFMNRHKSVLYIALGTHIILPHRDIVTIVTGVLRLMEEGLIDGVIWAIPKTGRKDIDGNQAVRVKVGNETEDLHLADMLANKHPDCLFPFFAPQRAILDHESTKLYFTHGGGSSANEALFHGKPILSMGIFSDQIANTTRLVAAGVAECLDKFSFTSDELYTKAKKILESGDNGSYKRNVLRLQRIAHVASHRKEYAADLVEEVMYDHELRFDKDGKELRPMHLQTAESRMSAFKANNLDMYAVCALGLTVTMASIGLGGIYLHRYRAQLIGQATSIIVRGWRNLYTALRG</sequence>
<keyword evidence="3" id="KW-1133">Transmembrane helix</keyword>
<evidence type="ECO:0000256" key="2">
    <source>
        <dbReference type="ARBA" id="ARBA00022679"/>
    </source>
</evidence>
<evidence type="ECO:0000313" key="4">
    <source>
        <dbReference type="EMBL" id="KAJ5194627.1"/>
    </source>
</evidence>
<keyword evidence="2" id="KW-0808">Transferase</keyword>
<reference evidence="4" key="2">
    <citation type="journal article" date="2023" name="IMA Fungus">
        <title>Comparative genomic study of the Penicillium genus elucidates a diverse pangenome and 15 lateral gene transfer events.</title>
        <authorList>
            <person name="Petersen C."/>
            <person name="Sorensen T."/>
            <person name="Nielsen M.R."/>
            <person name="Sondergaard T.E."/>
            <person name="Sorensen J.L."/>
            <person name="Fitzpatrick D.A."/>
            <person name="Frisvad J.C."/>
            <person name="Nielsen K.L."/>
        </authorList>
    </citation>
    <scope>NUCLEOTIDE SEQUENCE</scope>
    <source>
        <strain evidence="4">IBT 15544</strain>
    </source>
</reference>
<dbReference type="Pfam" id="PF00201">
    <property type="entry name" value="UDPGT"/>
    <property type="match status" value="1"/>
</dbReference>
<organism evidence="4 5">
    <name type="scientific">Penicillium cinerascens</name>
    <dbReference type="NCBI Taxonomy" id="70096"/>
    <lineage>
        <taxon>Eukaryota</taxon>
        <taxon>Fungi</taxon>
        <taxon>Dikarya</taxon>
        <taxon>Ascomycota</taxon>
        <taxon>Pezizomycotina</taxon>
        <taxon>Eurotiomycetes</taxon>
        <taxon>Eurotiomycetidae</taxon>
        <taxon>Eurotiales</taxon>
        <taxon>Aspergillaceae</taxon>
        <taxon>Penicillium</taxon>
    </lineage>
</organism>
<evidence type="ECO:0000313" key="5">
    <source>
        <dbReference type="Proteomes" id="UP001150904"/>
    </source>
</evidence>
<dbReference type="InterPro" id="IPR002213">
    <property type="entry name" value="UDP_glucos_trans"/>
</dbReference>
<dbReference type="PANTHER" id="PTHR48043:SF145">
    <property type="entry name" value="FI06409P-RELATED"/>
    <property type="match status" value="1"/>
</dbReference>